<evidence type="ECO:0000256" key="2">
    <source>
        <dbReference type="ARBA" id="ARBA00022763"/>
    </source>
</evidence>
<dbReference type="GO" id="GO:0006310">
    <property type="term" value="P:DNA recombination"/>
    <property type="evidence" value="ECO:0007669"/>
    <property type="project" value="UniProtKB-UniRule"/>
</dbReference>
<organism evidence="9">
    <name type="scientific">uncultured bacterium 293</name>
    <dbReference type="NCBI Taxonomy" id="698389"/>
    <lineage>
        <taxon>Bacteria</taxon>
        <taxon>environmental samples</taxon>
    </lineage>
</organism>
<gene>
    <name evidence="6" type="primary">ruvA</name>
</gene>
<sequence>MIAQLTGRIARKEPQEAVIDVGGVGYRVTIPVSTFYRLGVDGDTITLRVHTHLREDTIALFGFATASEHDLFEKLITVANVGPKLAVNILSGIETDELIQALRGGDLARLTRIPGVGRKTAERLVLELKDKMPKPGTAAAAPDAPPDGGAEREDVLSALVHLGYSRAEAERAVERATREGGSHRFEDLLRQVLRSLSR</sequence>
<comment type="function">
    <text evidence="6">The RuvA-RuvB-RuvC complex processes Holliday junction (HJ) DNA during genetic recombination and DNA repair, while the RuvA-RuvB complex plays an important role in the rescue of blocked DNA replication forks via replication fork reversal (RFR). RuvA specifically binds to HJ cruciform DNA, conferring on it an open structure. The RuvB hexamer acts as an ATP-dependent pump, pulling dsDNA into and through the RuvAB complex. HJ branch migration allows RuvC to scan DNA until it finds its consensus sequence, where it cleaves and resolves the cruciform DNA.</text>
</comment>
<keyword evidence="5 6" id="KW-0234">DNA repair</keyword>
<reference evidence="9" key="2">
    <citation type="journal article" date="2010" name="Appl. Environ. Microbiol.">
        <title>Comparative analysis of acidobacterial genomic fragments from terrestrial and aquatic metagenomic libraries, with emphasis on acidobacteria subdivision 6.</title>
        <authorList>
            <person name="Kielak A.M."/>
            <person name="van Veen J.A."/>
            <person name="Kowalchuk G.A."/>
        </authorList>
    </citation>
    <scope>NUCLEOTIDE SEQUENCE</scope>
</reference>
<dbReference type="InterPro" id="IPR011114">
    <property type="entry name" value="RuvA_C"/>
</dbReference>
<dbReference type="GO" id="GO:0009379">
    <property type="term" value="C:Holliday junction helicase complex"/>
    <property type="evidence" value="ECO:0007669"/>
    <property type="project" value="InterPro"/>
</dbReference>
<dbReference type="Gene3D" id="1.10.150.20">
    <property type="entry name" value="5' to 3' exonuclease, C-terminal subdomain"/>
    <property type="match status" value="1"/>
</dbReference>
<feature type="domain" description="Helix-hairpin-helix DNA-binding motif class 1" evidence="8">
    <location>
        <begin position="73"/>
        <end position="92"/>
    </location>
</feature>
<comment type="subcellular location">
    <subcellularLocation>
        <location evidence="6">Cytoplasm</location>
    </subcellularLocation>
</comment>
<keyword evidence="9" id="KW-0378">Hydrolase</keyword>
<dbReference type="GO" id="GO:0005524">
    <property type="term" value="F:ATP binding"/>
    <property type="evidence" value="ECO:0007669"/>
    <property type="project" value="InterPro"/>
</dbReference>
<dbReference type="SMART" id="SM00278">
    <property type="entry name" value="HhH1"/>
    <property type="match status" value="2"/>
</dbReference>
<dbReference type="GO" id="GO:0048476">
    <property type="term" value="C:Holliday junction resolvase complex"/>
    <property type="evidence" value="ECO:0007669"/>
    <property type="project" value="UniProtKB-UniRule"/>
</dbReference>
<dbReference type="SUPFAM" id="SSF46929">
    <property type="entry name" value="DNA helicase RuvA subunit, C-terminal domain"/>
    <property type="match status" value="1"/>
</dbReference>
<proteinExistence type="inferred from homology"/>
<dbReference type="SUPFAM" id="SSF47781">
    <property type="entry name" value="RuvA domain 2-like"/>
    <property type="match status" value="1"/>
</dbReference>
<evidence type="ECO:0000259" key="8">
    <source>
        <dbReference type="SMART" id="SM00278"/>
    </source>
</evidence>
<evidence type="ECO:0000256" key="6">
    <source>
        <dbReference type="HAMAP-Rule" id="MF_00031"/>
    </source>
</evidence>
<keyword evidence="3 6" id="KW-0238">DNA-binding</keyword>
<dbReference type="Pfam" id="PF14520">
    <property type="entry name" value="HHH_5"/>
    <property type="match status" value="1"/>
</dbReference>
<dbReference type="InterPro" id="IPR000085">
    <property type="entry name" value="RuvA"/>
</dbReference>
<feature type="domain" description="Helix-hairpin-helix DNA-binding motif class 1" evidence="8">
    <location>
        <begin position="108"/>
        <end position="127"/>
    </location>
</feature>
<dbReference type="GO" id="GO:0009378">
    <property type="term" value="F:four-way junction helicase activity"/>
    <property type="evidence" value="ECO:0007669"/>
    <property type="project" value="InterPro"/>
</dbReference>
<keyword evidence="1 6" id="KW-0963">Cytoplasm</keyword>
<feature type="region of interest" description="Domain I" evidence="6">
    <location>
        <begin position="1"/>
        <end position="64"/>
    </location>
</feature>
<dbReference type="AlphaFoldDB" id="E3T626"/>
<dbReference type="InterPro" id="IPR010994">
    <property type="entry name" value="RuvA_2-like"/>
</dbReference>
<comment type="domain">
    <text evidence="6">Has three domains with a flexible linker between the domains II and III and assumes an 'L' shape. Domain III is highly mobile and contacts RuvB.</text>
</comment>
<keyword evidence="9" id="KW-0347">Helicase</keyword>
<evidence type="ECO:0000256" key="5">
    <source>
        <dbReference type="ARBA" id="ARBA00023204"/>
    </source>
</evidence>
<dbReference type="CDD" id="cd14332">
    <property type="entry name" value="UBA_RuvA_C"/>
    <property type="match status" value="1"/>
</dbReference>
<dbReference type="InterPro" id="IPR013849">
    <property type="entry name" value="DNA_helicase_Holl-junc_RuvA_I"/>
</dbReference>
<protein>
    <recommendedName>
        <fullName evidence="6">Holliday junction branch migration complex subunit RuvA</fullName>
    </recommendedName>
</protein>
<feature type="region of interest" description="Disordered" evidence="7">
    <location>
        <begin position="132"/>
        <end position="151"/>
    </location>
</feature>
<comment type="subunit">
    <text evidence="6">Homotetramer. Forms an RuvA(8)-RuvB(12)-Holliday junction (HJ) complex. HJ DNA is sandwiched between 2 RuvA tetramers; dsDNA enters through RuvA and exits via RuvB. An RuvB hexamer assembles on each DNA strand where it exits the tetramer. Each RuvB hexamer is contacted by two RuvA subunits (via domain III) on 2 adjacent RuvB subunits; this complex drives branch migration. In the full resolvosome a probable DNA-RuvA(4)-RuvB(12)-RuvC(2) complex forms which resolves the HJ.</text>
</comment>
<dbReference type="Gene3D" id="1.10.8.10">
    <property type="entry name" value="DNA helicase RuvA subunit, C-terminal domain"/>
    <property type="match status" value="1"/>
</dbReference>
<dbReference type="NCBIfam" id="TIGR00084">
    <property type="entry name" value="ruvA"/>
    <property type="match status" value="1"/>
</dbReference>
<dbReference type="HAMAP" id="MF_00031">
    <property type="entry name" value="DNA_HJ_migration_RuvA"/>
    <property type="match status" value="1"/>
</dbReference>
<dbReference type="EMBL" id="GU260698">
    <property type="protein sequence ID" value="ADC35769.1"/>
    <property type="molecule type" value="Genomic_DNA"/>
</dbReference>
<keyword evidence="2 6" id="KW-0227">DNA damage</keyword>
<keyword evidence="9" id="KW-0067">ATP-binding</keyword>
<keyword evidence="9" id="KW-0547">Nucleotide-binding</keyword>
<dbReference type="Pfam" id="PF01330">
    <property type="entry name" value="RuvA_N"/>
    <property type="match status" value="1"/>
</dbReference>
<dbReference type="GO" id="GO:0006281">
    <property type="term" value="P:DNA repair"/>
    <property type="evidence" value="ECO:0007669"/>
    <property type="project" value="UniProtKB-UniRule"/>
</dbReference>
<comment type="caution">
    <text evidence="6">Lacks conserved residue(s) required for the propagation of feature annotation.</text>
</comment>
<feature type="region of interest" description="Domain III" evidence="6">
    <location>
        <begin position="147"/>
        <end position="198"/>
    </location>
</feature>
<accession>E3T626</accession>
<dbReference type="InterPro" id="IPR036267">
    <property type="entry name" value="RuvA_C_sf"/>
</dbReference>
<evidence type="ECO:0000256" key="4">
    <source>
        <dbReference type="ARBA" id="ARBA00023172"/>
    </source>
</evidence>
<reference evidence="9" key="1">
    <citation type="submission" date="2009-12" db="EMBL/GenBank/DDBJ databases">
        <authorList>
            <person name="Kielak A."/>
            <person name="van Veen J.A."/>
            <person name="Kowalchuk G.A."/>
        </authorList>
    </citation>
    <scope>NUCLEOTIDE SEQUENCE</scope>
</reference>
<dbReference type="Pfam" id="PF07499">
    <property type="entry name" value="RuvA_C"/>
    <property type="match status" value="1"/>
</dbReference>
<evidence type="ECO:0000256" key="3">
    <source>
        <dbReference type="ARBA" id="ARBA00023125"/>
    </source>
</evidence>
<feature type="compositionally biased region" description="Low complexity" evidence="7">
    <location>
        <begin position="138"/>
        <end position="148"/>
    </location>
</feature>
<name>E3T626_9BACT</name>
<evidence type="ECO:0000256" key="1">
    <source>
        <dbReference type="ARBA" id="ARBA00022490"/>
    </source>
</evidence>
<keyword evidence="4 6" id="KW-0233">DNA recombination</keyword>
<evidence type="ECO:0000313" key="9">
    <source>
        <dbReference type="EMBL" id="ADC35769.1"/>
    </source>
</evidence>
<dbReference type="InterPro" id="IPR012340">
    <property type="entry name" value="NA-bd_OB-fold"/>
</dbReference>
<dbReference type="Gene3D" id="2.40.50.140">
    <property type="entry name" value="Nucleic acid-binding proteins"/>
    <property type="match status" value="1"/>
</dbReference>
<dbReference type="SUPFAM" id="SSF50249">
    <property type="entry name" value="Nucleic acid-binding proteins"/>
    <property type="match status" value="1"/>
</dbReference>
<dbReference type="GO" id="GO:0000400">
    <property type="term" value="F:four-way junction DNA binding"/>
    <property type="evidence" value="ECO:0007669"/>
    <property type="project" value="UniProtKB-UniRule"/>
</dbReference>
<dbReference type="GO" id="GO:0005737">
    <property type="term" value="C:cytoplasm"/>
    <property type="evidence" value="ECO:0007669"/>
    <property type="project" value="UniProtKB-SubCell"/>
</dbReference>
<dbReference type="InterPro" id="IPR003583">
    <property type="entry name" value="Hlx-hairpin-Hlx_DNA-bd_motif"/>
</dbReference>
<comment type="similarity">
    <text evidence="6">Belongs to the RuvA family.</text>
</comment>
<evidence type="ECO:0000256" key="7">
    <source>
        <dbReference type="SAM" id="MobiDB-lite"/>
    </source>
</evidence>